<name>A0A7R9E9I8_9NEOP</name>
<evidence type="ECO:0000256" key="1">
    <source>
        <dbReference type="SAM" id="MobiDB-lite"/>
    </source>
</evidence>
<protein>
    <submittedName>
        <fullName evidence="2">Uncharacterized protein</fullName>
    </submittedName>
</protein>
<sequence>MPAEAEDWEIGFNMGKKFGGASWLGSEDSTVRRLQYFLKNKWQRDENAHQVWQSYFKNLQKHALLIKCCRCSRVKQCGNLTTDHHQTKPNQRQAPPPPDNPPHSEMNWQECSTCTHSYEHIPMGSTQEMLRGLEV</sequence>
<organism evidence="2">
    <name type="scientific">Timema monikensis</name>
    <dbReference type="NCBI Taxonomy" id="170555"/>
    <lineage>
        <taxon>Eukaryota</taxon>
        <taxon>Metazoa</taxon>
        <taxon>Ecdysozoa</taxon>
        <taxon>Arthropoda</taxon>
        <taxon>Hexapoda</taxon>
        <taxon>Insecta</taxon>
        <taxon>Pterygota</taxon>
        <taxon>Neoptera</taxon>
        <taxon>Polyneoptera</taxon>
        <taxon>Phasmatodea</taxon>
        <taxon>Timematodea</taxon>
        <taxon>Timematoidea</taxon>
        <taxon>Timematidae</taxon>
        <taxon>Timema</taxon>
    </lineage>
</organism>
<gene>
    <name evidence="2" type="ORF">TMSB3V08_LOCUS6412</name>
</gene>
<feature type="region of interest" description="Disordered" evidence="1">
    <location>
        <begin position="80"/>
        <end position="106"/>
    </location>
</feature>
<dbReference type="EMBL" id="OB794161">
    <property type="protein sequence ID" value="CAD7429635.1"/>
    <property type="molecule type" value="Genomic_DNA"/>
</dbReference>
<reference evidence="2" key="1">
    <citation type="submission" date="2020-11" db="EMBL/GenBank/DDBJ databases">
        <authorList>
            <person name="Tran Van P."/>
        </authorList>
    </citation>
    <scope>NUCLEOTIDE SEQUENCE</scope>
</reference>
<dbReference type="AlphaFoldDB" id="A0A7R9E9I8"/>
<evidence type="ECO:0000313" key="2">
    <source>
        <dbReference type="EMBL" id="CAD7429635.1"/>
    </source>
</evidence>
<proteinExistence type="predicted"/>
<accession>A0A7R9E9I8</accession>